<proteinExistence type="predicted"/>
<evidence type="ECO:0000256" key="1">
    <source>
        <dbReference type="SAM" id="MobiDB-lite"/>
    </source>
</evidence>
<accession>A0A553Q6X7</accession>
<name>A0A553Q6X7_9TELE</name>
<protein>
    <submittedName>
        <fullName evidence="2">Uncharacterized protein</fullName>
    </submittedName>
</protein>
<feature type="region of interest" description="Disordered" evidence="1">
    <location>
        <begin position="1"/>
        <end position="22"/>
    </location>
</feature>
<dbReference type="Proteomes" id="UP000316079">
    <property type="component" value="Unassembled WGS sequence"/>
</dbReference>
<dbReference type="AlphaFoldDB" id="A0A553Q6X7"/>
<keyword evidence="3" id="KW-1185">Reference proteome</keyword>
<reference evidence="2 3" key="1">
    <citation type="journal article" date="2019" name="Sci. Data">
        <title>Hybrid genome assembly and annotation of Danionella translucida.</title>
        <authorList>
            <person name="Kadobianskyi M."/>
            <person name="Schulze L."/>
            <person name="Schuelke M."/>
            <person name="Judkewitz B."/>
        </authorList>
    </citation>
    <scope>NUCLEOTIDE SEQUENCE [LARGE SCALE GENOMIC DNA]</scope>
    <source>
        <strain evidence="2 3">Bolton</strain>
    </source>
</reference>
<gene>
    <name evidence="2" type="ORF">DNTS_020372</name>
</gene>
<organism evidence="2 3">
    <name type="scientific">Danionella cerebrum</name>
    <dbReference type="NCBI Taxonomy" id="2873325"/>
    <lineage>
        <taxon>Eukaryota</taxon>
        <taxon>Metazoa</taxon>
        <taxon>Chordata</taxon>
        <taxon>Craniata</taxon>
        <taxon>Vertebrata</taxon>
        <taxon>Euteleostomi</taxon>
        <taxon>Actinopterygii</taxon>
        <taxon>Neopterygii</taxon>
        <taxon>Teleostei</taxon>
        <taxon>Ostariophysi</taxon>
        <taxon>Cypriniformes</taxon>
        <taxon>Danionidae</taxon>
        <taxon>Danioninae</taxon>
        <taxon>Danionella</taxon>
    </lineage>
</organism>
<evidence type="ECO:0000313" key="3">
    <source>
        <dbReference type="Proteomes" id="UP000316079"/>
    </source>
</evidence>
<sequence>MRGGLSITSCTDPSSEARSPADCLDTASSRFAEENNLILRE</sequence>
<evidence type="ECO:0000313" key="2">
    <source>
        <dbReference type="EMBL" id="TRY85676.1"/>
    </source>
</evidence>
<dbReference type="EMBL" id="SRMA01026265">
    <property type="protein sequence ID" value="TRY85676.1"/>
    <property type="molecule type" value="Genomic_DNA"/>
</dbReference>
<feature type="compositionally biased region" description="Polar residues" evidence="1">
    <location>
        <begin position="1"/>
        <end position="17"/>
    </location>
</feature>
<comment type="caution">
    <text evidence="2">The sequence shown here is derived from an EMBL/GenBank/DDBJ whole genome shotgun (WGS) entry which is preliminary data.</text>
</comment>
<feature type="non-terminal residue" evidence="2">
    <location>
        <position position="41"/>
    </location>
</feature>